<keyword evidence="2 4" id="KW-0238">DNA-binding</keyword>
<evidence type="ECO:0000313" key="6">
    <source>
        <dbReference type="EMBL" id="MFC0387564.1"/>
    </source>
</evidence>
<dbReference type="EMBL" id="JBHLVZ010000065">
    <property type="protein sequence ID" value="MFC0387564.1"/>
    <property type="molecule type" value="Genomic_DNA"/>
</dbReference>
<keyword evidence="1" id="KW-0805">Transcription regulation</keyword>
<dbReference type="InterPro" id="IPR050109">
    <property type="entry name" value="HTH-type_TetR-like_transc_reg"/>
</dbReference>
<feature type="domain" description="HTH tetR-type" evidence="5">
    <location>
        <begin position="15"/>
        <end position="74"/>
    </location>
</feature>
<evidence type="ECO:0000256" key="3">
    <source>
        <dbReference type="ARBA" id="ARBA00023163"/>
    </source>
</evidence>
<protein>
    <submittedName>
        <fullName evidence="6">TetR/AcrR family transcriptional regulator</fullName>
    </submittedName>
</protein>
<reference evidence="6 7" key="1">
    <citation type="submission" date="2024-09" db="EMBL/GenBank/DDBJ databases">
        <authorList>
            <person name="Sun Q."/>
            <person name="Mori K."/>
        </authorList>
    </citation>
    <scope>NUCLEOTIDE SEQUENCE [LARGE SCALE GENOMIC DNA]</scope>
    <source>
        <strain evidence="6 7">CCM 7468</strain>
    </source>
</reference>
<organism evidence="6 7">
    <name type="scientific">Muricoccus vinaceus</name>
    <dbReference type="NCBI Taxonomy" id="424704"/>
    <lineage>
        <taxon>Bacteria</taxon>
        <taxon>Pseudomonadati</taxon>
        <taxon>Pseudomonadota</taxon>
        <taxon>Alphaproteobacteria</taxon>
        <taxon>Acetobacterales</taxon>
        <taxon>Roseomonadaceae</taxon>
        <taxon>Muricoccus</taxon>
    </lineage>
</organism>
<dbReference type="Gene3D" id="1.10.357.10">
    <property type="entry name" value="Tetracycline Repressor, domain 2"/>
    <property type="match status" value="1"/>
</dbReference>
<dbReference type="RefSeq" id="WP_377053134.1">
    <property type="nucleotide sequence ID" value="NZ_JBHLVZ010000065.1"/>
</dbReference>
<proteinExistence type="predicted"/>
<dbReference type="PANTHER" id="PTHR30055">
    <property type="entry name" value="HTH-TYPE TRANSCRIPTIONAL REGULATOR RUTR"/>
    <property type="match status" value="1"/>
</dbReference>
<dbReference type="SUPFAM" id="SSF46689">
    <property type="entry name" value="Homeodomain-like"/>
    <property type="match status" value="1"/>
</dbReference>
<accession>A0ABV6IVD4</accession>
<feature type="DNA-binding region" description="H-T-H motif" evidence="4">
    <location>
        <begin position="37"/>
        <end position="56"/>
    </location>
</feature>
<dbReference type="PROSITE" id="PS50977">
    <property type="entry name" value="HTH_TETR_2"/>
    <property type="match status" value="1"/>
</dbReference>
<dbReference type="Pfam" id="PF00440">
    <property type="entry name" value="TetR_N"/>
    <property type="match status" value="1"/>
</dbReference>
<sequence length="211" mass="21617">MPANKSPPSISPRGDATRQRVLEAAERLLREGSAEFSMRDLAAAAGVSFATPFNQFGSKAAIMRALSAQRIEAMAARFSATAPPGDAAARVLAAVSVAAAVMLEEPVVSRAVMGSLGAPGPEPGQVSGQSRALWALALGAGDGLTPNLADLALRTLPDGLAFAFRGVLSFWTAGEIGDAALAPRARATAATVLLGFVEEARRDGLIRLLPA</sequence>
<evidence type="ECO:0000313" key="7">
    <source>
        <dbReference type="Proteomes" id="UP001589789"/>
    </source>
</evidence>
<dbReference type="PANTHER" id="PTHR30055:SF234">
    <property type="entry name" value="HTH-TYPE TRANSCRIPTIONAL REGULATOR BETI"/>
    <property type="match status" value="1"/>
</dbReference>
<keyword evidence="3" id="KW-0804">Transcription</keyword>
<name>A0ABV6IVD4_9PROT</name>
<evidence type="ECO:0000256" key="4">
    <source>
        <dbReference type="PROSITE-ProRule" id="PRU00335"/>
    </source>
</evidence>
<evidence type="ECO:0000256" key="2">
    <source>
        <dbReference type="ARBA" id="ARBA00023125"/>
    </source>
</evidence>
<evidence type="ECO:0000256" key="1">
    <source>
        <dbReference type="ARBA" id="ARBA00023015"/>
    </source>
</evidence>
<comment type="caution">
    <text evidence="6">The sequence shown here is derived from an EMBL/GenBank/DDBJ whole genome shotgun (WGS) entry which is preliminary data.</text>
</comment>
<dbReference type="InterPro" id="IPR009057">
    <property type="entry name" value="Homeodomain-like_sf"/>
</dbReference>
<dbReference type="InterPro" id="IPR001647">
    <property type="entry name" value="HTH_TetR"/>
</dbReference>
<keyword evidence="7" id="KW-1185">Reference proteome</keyword>
<evidence type="ECO:0000259" key="5">
    <source>
        <dbReference type="PROSITE" id="PS50977"/>
    </source>
</evidence>
<gene>
    <name evidence="6" type="ORF">ACFFIC_18720</name>
</gene>
<dbReference type="Proteomes" id="UP001589789">
    <property type="component" value="Unassembled WGS sequence"/>
</dbReference>